<evidence type="ECO:0000313" key="1">
    <source>
        <dbReference type="EMBL" id="MDQ0472510.1"/>
    </source>
</evidence>
<comment type="caution">
    <text evidence="1">The sequence shown here is derived from an EMBL/GenBank/DDBJ whole genome shotgun (WGS) entry which is preliminary data.</text>
</comment>
<name>A0ABU0JDZ9_9HYPH</name>
<reference evidence="1 2" key="1">
    <citation type="submission" date="2023-07" db="EMBL/GenBank/DDBJ databases">
        <title>Genomic Encyclopedia of Type Strains, Phase IV (KMG-IV): sequencing the most valuable type-strain genomes for metagenomic binning, comparative biology and taxonomic classification.</title>
        <authorList>
            <person name="Goeker M."/>
        </authorList>
    </citation>
    <scope>NUCLEOTIDE SEQUENCE [LARGE SCALE GENOMIC DNA]</scope>
    <source>
        <strain evidence="1 2">DSM 19619</strain>
    </source>
</reference>
<dbReference type="Proteomes" id="UP001242480">
    <property type="component" value="Unassembled WGS sequence"/>
</dbReference>
<gene>
    <name evidence="1" type="ORF">QO011_005539</name>
</gene>
<dbReference type="EMBL" id="JAUSVX010000012">
    <property type="protein sequence ID" value="MDQ0472510.1"/>
    <property type="molecule type" value="Genomic_DNA"/>
</dbReference>
<dbReference type="Pfam" id="PF14078">
    <property type="entry name" value="DUF4259"/>
    <property type="match status" value="1"/>
</dbReference>
<organism evidence="1 2">
    <name type="scientific">Labrys wisconsinensis</name>
    <dbReference type="NCBI Taxonomy" id="425677"/>
    <lineage>
        <taxon>Bacteria</taxon>
        <taxon>Pseudomonadati</taxon>
        <taxon>Pseudomonadota</taxon>
        <taxon>Alphaproteobacteria</taxon>
        <taxon>Hyphomicrobiales</taxon>
        <taxon>Xanthobacteraceae</taxon>
        <taxon>Labrys</taxon>
    </lineage>
</organism>
<evidence type="ECO:0008006" key="3">
    <source>
        <dbReference type="Google" id="ProtNLM"/>
    </source>
</evidence>
<proteinExistence type="predicted"/>
<protein>
    <recommendedName>
        <fullName evidence="3">DUF4259 domain-containing protein</fullName>
    </recommendedName>
</protein>
<evidence type="ECO:0000313" key="2">
    <source>
        <dbReference type="Proteomes" id="UP001242480"/>
    </source>
</evidence>
<keyword evidence="2" id="KW-1185">Reference proteome</keyword>
<dbReference type="RefSeq" id="WP_307279434.1">
    <property type="nucleotide sequence ID" value="NZ_JAUSVX010000012.1"/>
</dbReference>
<dbReference type="InterPro" id="IPR025355">
    <property type="entry name" value="DUF4259"/>
</dbReference>
<sequence length="133" mass="13878">MGAWGVKPFENDDAADFVYQVESDGLDAILAGLDAAATADYCEADQGAQAVAAAALAAAARDGQEDLLSREAAEALATIREAVLAKAGLAKLARRALRSVRGPGSELVDLWADSDEADAWNAVIDDLMERLSE</sequence>
<accession>A0ABU0JDZ9</accession>